<dbReference type="AlphaFoldDB" id="A0A1M6DAB4"/>
<sequence>MKNYFVSALLILGITTSFAQQNDTPEYSGENFSLEGALSMLKKANSIEEFETLINKESNDVNNLDLNDDGETDYVTVEDIVEENKHVLVLSALLNEKEKQDVATIVIEKTGNEEAQLQIFGDEDLYAENTIAEPFDVNEKMDSGKNGPAIPELITTRIVVNVWFWPSIRFIYAPGYRVWISPFRWAMYPRWWKPWRPIRHTVFVTRCHVHKTHIHRTPTRRVVVHKSYAPRRHSSTTLVKNRRGTTVVHKGRAGRVKAVHHSRRK</sequence>
<dbReference type="EMBL" id="FQZI01000002">
    <property type="protein sequence ID" value="SHI69988.1"/>
    <property type="molecule type" value="Genomic_DNA"/>
</dbReference>
<keyword evidence="3" id="KW-1185">Reference proteome</keyword>
<evidence type="ECO:0000313" key="3">
    <source>
        <dbReference type="Proteomes" id="UP000184488"/>
    </source>
</evidence>
<dbReference type="OrthoDB" id="939585at2"/>
<dbReference type="STRING" id="415425.SAMN05444363_1325"/>
<accession>A0A1M6DAB4</accession>
<feature type="signal peptide" evidence="1">
    <location>
        <begin position="1"/>
        <end position="19"/>
    </location>
</feature>
<dbReference type="RefSeq" id="WP_073309736.1">
    <property type="nucleotide sequence ID" value="NZ_FQZI01000002.1"/>
</dbReference>
<dbReference type="Proteomes" id="UP000184488">
    <property type="component" value="Unassembled WGS sequence"/>
</dbReference>
<name>A0A1M6DAB4_9FLAO</name>
<proteinExistence type="predicted"/>
<organism evidence="2 3">
    <name type="scientific">Flavobacterium terrae</name>
    <dbReference type="NCBI Taxonomy" id="415425"/>
    <lineage>
        <taxon>Bacteria</taxon>
        <taxon>Pseudomonadati</taxon>
        <taxon>Bacteroidota</taxon>
        <taxon>Flavobacteriia</taxon>
        <taxon>Flavobacteriales</taxon>
        <taxon>Flavobacteriaceae</taxon>
        <taxon>Flavobacterium</taxon>
    </lineage>
</organism>
<keyword evidence="1" id="KW-0732">Signal</keyword>
<reference evidence="3" key="1">
    <citation type="submission" date="2016-11" db="EMBL/GenBank/DDBJ databases">
        <authorList>
            <person name="Varghese N."/>
            <person name="Submissions S."/>
        </authorList>
    </citation>
    <scope>NUCLEOTIDE SEQUENCE [LARGE SCALE GENOMIC DNA]</scope>
    <source>
        <strain evidence="3">DSM 18829</strain>
    </source>
</reference>
<feature type="chain" id="PRO_5012522570" evidence="1">
    <location>
        <begin position="20"/>
        <end position="265"/>
    </location>
</feature>
<evidence type="ECO:0000313" key="2">
    <source>
        <dbReference type="EMBL" id="SHI69988.1"/>
    </source>
</evidence>
<evidence type="ECO:0000256" key="1">
    <source>
        <dbReference type="SAM" id="SignalP"/>
    </source>
</evidence>
<protein>
    <submittedName>
        <fullName evidence="2">Uncharacterized protein</fullName>
    </submittedName>
</protein>
<gene>
    <name evidence="2" type="ORF">SAMN05444363_1325</name>
</gene>